<keyword evidence="6 8" id="KW-1133">Transmembrane helix</keyword>
<feature type="transmembrane region" description="Helical" evidence="8">
    <location>
        <begin position="40"/>
        <end position="69"/>
    </location>
</feature>
<organism evidence="9 10">
    <name type="scientific">Arachidicoccus rhizosphaerae</name>
    <dbReference type="NCBI Taxonomy" id="551991"/>
    <lineage>
        <taxon>Bacteria</taxon>
        <taxon>Pseudomonadati</taxon>
        <taxon>Bacteroidota</taxon>
        <taxon>Chitinophagia</taxon>
        <taxon>Chitinophagales</taxon>
        <taxon>Chitinophagaceae</taxon>
        <taxon>Arachidicoccus</taxon>
    </lineage>
</organism>
<evidence type="ECO:0000256" key="1">
    <source>
        <dbReference type="ARBA" id="ARBA00004651"/>
    </source>
</evidence>
<dbReference type="STRING" id="551991.SAMN05192529_13619"/>
<feature type="transmembrane region" description="Helical" evidence="8">
    <location>
        <begin position="136"/>
        <end position="157"/>
    </location>
</feature>
<dbReference type="EMBL" id="FNQY01000036">
    <property type="protein sequence ID" value="SEA63613.1"/>
    <property type="molecule type" value="Genomic_DNA"/>
</dbReference>
<feature type="transmembrane region" description="Helical" evidence="8">
    <location>
        <begin position="7"/>
        <end position="28"/>
    </location>
</feature>
<evidence type="ECO:0000256" key="2">
    <source>
        <dbReference type="ARBA" id="ARBA00009142"/>
    </source>
</evidence>
<accession>A0A1H4CT45</accession>
<comment type="subcellular location">
    <subcellularLocation>
        <location evidence="1 8">Cell membrane</location>
        <topology evidence="1 8">Multi-pass membrane protein</topology>
    </subcellularLocation>
</comment>
<evidence type="ECO:0000256" key="4">
    <source>
        <dbReference type="ARBA" id="ARBA00022475"/>
    </source>
</evidence>
<evidence type="ECO:0000256" key="6">
    <source>
        <dbReference type="ARBA" id="ARBA00022989"/>
    </source>
</evidence>
<dbReference type="PANTHER" id="PTHR30269:SF37">
    <property type="entry name" value="MEMBRANE TRANSPORTER PROTEIN"/>
    <property type="match status" value="1"/>
</dbReference>
<dbReference type="Pfam" id="PF01925">
    <property type="entry name" value="TauE"/>
    <property type="match status" value="1"/>
</dbReference>
<feature type="transmembrane region" description="Helical" evidence="8">
    <location>
        <begin position="203"/>
        <end position="221"/>
    </location>
</feature>
<feature type="transmembrane region" description="Helical" evidence="8">
    <location>
        <begin position="81"/>
        <end position="100"/>
    </location>
</feature>
<evidence type="ECO:0000256" key="3">
    <source>
        <dbReference type="ARBA" id="ARBA00022448"/>
    </source>
</evidence>
<dbReference type="PANTHER" id="PTHR30269">
    <property type="entry name" value="TRANSMEMBRANE PROTEIN YFCA"/>
    <property type="match status" value="1"/>
</dbReference>
<feature type="transmembrane region" description="Helical" evidence="8">
    <location>
        <begin position="233"/>
        <end position="255"/>
    </location>
</feature>
<evidence type="ECO:0000256" key="5">
    <source>
        <dbReference type="ARBA" id="ARBA00022692"/>
    </source>
</evidence>
<evidence type="ECO:0000256" key="7">
    <source>
        <dbReference type="ARBA" id="ARBA00023136"/>
    </source>
</evidence>
<reference evidence="9 10" key="1">
    <citation type="submission" date="2016-10" db="EMBL/GenBank/DDBJ databases">
        <authorList>
            <person name="de Groot N.N."/>
        </authorList>
    </citation>
    <scope>NUCLEOTIDE SEQUENCE [LARGE SCALE GENOMIC DNA]</scope>
    <source>
        <strain evidence="9 10">Vu-144</strain>
    </source>
</reference>
<keyword evidence="7 8" id="KW-0472">Membrane</keyword>
<sequence>MLGQSGYLLYIMQFIPAIILISFLASFIRSAFGFGEALVAVPLLALLLPLSVAVPLALMLSVSIALLILIQDHQHIHLKDAKALILSAIPGIPLGLFLMLQVEEQWTKLLLGLFIAVFALYSLQKPVVKKQPHQKRTVLLILMGFLSGVLGGAYGLNGPPLVFYGDRAGWNATQFRATLQAYFLPASGIALLCFFAKSLVTPIVCYDFLVALPAALPAIYLGRWLNAKLSTRLFFKVVYLLLLLIGILLLIHSLIGKLAW</sequence>
<evidence type="ECO:0000256" key="8">
    <source>
        <dbReference type="RuleBase" id="RU363041"/>
    </source>
</evidence>
<evidence type="ECO:0000313" key="10">
    <source>
        <dbReference type="Proteomes" id="UP000199041"/>
    </source>
</evidence>
<dbReference type="InterPro" id="IPR052017">
    <property type="entry name" value="TSUP"/>
</dbReference>
<keyword evidence="10" id="KW-1185">Reference proteome</keyword>
<comment type="similarity">
    <text evidence="2 8">Belongs to the 4-toluene sulfonate uptake permease (TSUP) (TC 2.A.102) family.</text>
</comment>
<dbReference type="InterPro" id="IPR002781">
    <property type="entry name" value="TM_pro_TauE-like"/>
</dbReference>
<name>A0A1H4CT45_9BACT</name>
<proteinExistence type="inferred from homology"/>
<gene>
    <name evidence="9" type="ORF">SAMN05192529_13619</name>
</gene>
<feature type="transmembrane region" description="Helical" evidence="8">
    <location>
        <begin position="106"/>
        <end position="124"/>
    </location>
</feature>
<keyword evidence="3" id="KW-0813">Transport</keyword>
<dbReference type="Proteomes" id="UP000199041">
    <property type="component" value="Unassembled WGS sequence"/>
</dbReference>
<protein>
    <recommendedName>
        <fullName evidence="8">Probable membrane transporter protein</fullName>
    </recommendedName>
</protein>
<dbReference type="GO" id="GO:0005886">
    <property type="term" value="C:plasma membrane"/>
    <property type="evidence" value="ECO:0007669"/>
    <property type="project" value="UniProtKB-SubCell"/>
</dbReference>
<dbReference type="AlphaFoldDB" id="A0A1H4CT45"/>
<keyword evidence="4 8" id="KW-1003">Cell membrane</keyword>
<keyword evidence="5 8" id="KW-0812">Transmembrane</keyword>
<evidence type="ECO:0000313" key="9">
    <source>
        <dbReference type="EMBL" id="SEA63613.1"/>
    </source>
</evidence>